<protein>
    <recommendedName>
        <fullName evidence="4">Transmembrane protein</fullName>
    </recommendedName>
</protein>
<feature type="transmembrane region" description="Helical" evidence="1">
    <location>
        <begin position="523"/>
        <end position="547"/>
    </location>
</feature>
<evidence type="ECO:0000313" key="2">
    <source>
        <dbReference type="EMBL" id="KAJ0401997.1"/>
    </source>
</evidence>
<comment type="caution">
    <text evidence="2">The sequence shown here is derived from an EMBL/GenBank/DDBJ whole genome shotgun (WGS) entry which is preliminary data.</text>
</comment>
<sequence>MVPMAAKTSVIVPVPMAVPGSSHTSLASPSASARVASFAWSSMRVRRSGSTVHQSFHLAEPLVKDVTPSWRQGLRAIGLVLRNASACAVWAWLTALCCSYGNVLSGRSVADQSTPSFILGLQLWSELFFSASIIAVEAVGLSKLHFLVCPRRKPSVCLVLRRLLRRLAWQLALLFAVVVATGYTLSTQVPQSWRHLHLEAYVFIVISHFFFTHTVVATRDIFKHETVDGQLRAIHLGVVTAPSYWRSFYRAYIGLSYTIAAVGFASLFVHTTMFFSFSSTGEFLVFSVVSQLLKVTIQELAKCMILRRNRHDIRATSLIVGAPTVLIDTQVRVALQRANTAQSSLVSIAAFTVMEFAMRISKVGVLYLQIRRRQRLERRRSRQTAQSPMITHIPVANARESSNHRSVSVSRSAVKDKRPMHALPFPEWRFKLLSCFATELYADMLAEYMAMACTGAIVFFYWDHPKYLMSMSEPADGGDTSVGFSSTQRRLLAVQILVEIVVDYTCFLIENKSGVNFQELQRHATFITAVFVAFGSINILICAAFYLNADG</sequence>
<feature type="transmembrane region" description="Helical" evidence="1">
    <location>
        <begin position="198"/>
        <end position="216"/>
    </location>
</feature>
<name>A0AAD5QB74_PYTIN</name>
<feature type="transmembrane region" description="Helical" evidence="1">
    <location>
        <begin position="345"/>
        <end position="370"/>
    </location>
</feature>
<feature type="transmembrane region" description="Helical" evidence="1">
    <location>
        <begin position="252"/>
        <end position="277"/>
    </location>
</feature>
<evidence type="ECO:0008006" key="4">
    <source>
        <dbReference type="Google" id="ProtNLM"/>
    </source>
</evidence>
<organism evidence="2 3">
    <name type="scientific">Pythium insidiosum</name>
    <name type="common">Pythiosis disease agent</name>
    <dbReference type="NCBI Taxonomy" id="114742"/>
    <lineage>
        <taxon>Eukaryota</taxon>
        <taxon>Sar</taxon>
        <taxon>Stramenopiles</taxon>
        <taxon>Oomycota</taxon>
        <taxon>Peronosporomycetes</taxon>
        <taxon>Pythiales</taxon>
        <taxon>Pythiaceae</taxon>
        <taxon>Pythium</taxon>
    </lineage>
</organism>
<accession>A0AAD5QB74</accession>
<reference evidence="2" key="1">
    <citation type="submission" date="2021-12" db="EMBL/GenBank/DDBJ databases">
        <title>Prjna785345.</title>
        <authorList>
            <person name="Rujirawat T."/>
            <person name="Krajaejun T."/>
        </authorList>
    </citation>
    <scope>NUCLEOTIDE SEQUENCE</scope>
    <source>
        <strain evidence="2">Pi057C3</strain>
    </source>
</reference>
<dbReference type="EMBL" id="JAKCXM010000113">
    <property type="protein sequence ID" value="KAJ0401997.1"/>
    <property type="molecule type" value="Genomic_DNA"/>
</dbReference>
<feature type="transmembrane region" description="Helical" evidence="1">
    <location>
        <begin position="167"/>
        <end position="186"/>
    </location>
</feature>
<keyword evidence="1" id="KW-0812">Transmembrane</keyword>
<proteinExistence type="predicted"/>
<dbReference type="Proteomes" id="UP001209570">
    <property type="component" value="Unassembled WGS sequence"/>
</dbReference>
<evidence type="ECO:0000256" key="1">
    <source>
        <dbReference type="SAM" id="Phobius"/>
    </source>
</evidence>
<feature type="transmembrane region" description="Helical" evidence="1">
    <location>
        <begin position="123"/>
        <end position="146"/>
    </location>
</feature>
<gene>
    <name evidence="2" type="ORF">P43SY_006512</name>
</gene>
<keyword evidence="1" id="KW-1133">Transmembrane helix</keyword>
<feature type="transmembrane region" description="Helical" evidence="1">
    <location>
        <begin position="79"/>
        <end position="103"/>
    </location>
</feature>
<dbReference type="AlphaFoldDB" id="A0AAD5QB74"/>
<evidence type="ECO:0000313" key="3">
    <source>
        <dbReference type="Proteomes" id="UP001209570"/>
    </source>
</evidence>
<keyword evidence="1" id="KW-0472">Membrane</keyword>
<keyword evidence="3" id="KW-1185">Reference proteome</keyword>
<feature type="transmembrane region" description="Helical" evidence="1">
    <location>
        <begin position="440"/>
        <end position="462"/>
    </location>
</feature>